<dbReference type="GO" id="GO:0044874">
    <property type="term" value="P:lipoprotein localization to outer membrane"/>
    <property type="evidence" value="ECO:0007669"/>
    <property type="project" value="UniProtKB-UniRule"/>
</dbReference>
<evidence type="ECO:0000256" key="6">
    <source>
        <dbReference type="ARBA" id="ARBA00022729"/>
    </source>
</evidence>
<keyword evidence="12 13" id="KW-0449">Lipoprotein</keyword>
<name>A0A495WMG3_9RHOO</name>
<dbReference type="NCBIfam" id="TIGR00548">
    <property type="entry name" value="lolB"/>
    <property type="match status" value="1"/>
</dbReference>
<proteinExistence type="inferred from homology"/>
<keyword evidence="6 13" id="KW-0732">Signal</keyword>
<keyword evidence="11 13" id="KW-0998">Cell outer membrane</keyword>
<dbReference type="PROSITE" id="PS51257">
    <property type="entry name" value="PROKAR_LIPOPROTEIN"/>
    <property type="match status" value="1"/>
</dbReference>
<comment type="similarity">
    <text evidence="2 13">Belongs to the LolB family.</text>
</comment>
<evidence type="ECO:0000256" key="9">
    <source>
        <dbReference type="ARBA" id="ARBA00023139"/>
    </source>
</evidence>
<dbReference type="GO" id="GO:0009279">
    <property type="term" value="C:cell outer membrane"/>
    <property type="evidence" value="ECO:0007669"/>
    <property type="project" value="UniProtKB-SubCell"/>
</dbReference>
<keyword evidence="9 13" id="KW-0564">Palmitate</keyword>
<evidence type="ECO:0000256" key="1">
    <source>
        <dbReference type="ARBA" id="ARBA00004459"/>
    </source>
</evidence>
<protein>
    <recommendedName>
        <fullName evidence="4 13">Outer-membrane lipoprotein LolB</fullName>
    </recommendedName>
</protein>
<dbReference type="GO" id="GO:0015031">
    <property type="term" value="P:protein transport"/>
    <property type="evidence" value="ECO:0007669"/>
    <property type="project" value="UniProtKB-KW"/>
</dbReference>
<comment type="function">
    <text evidence="13">Plays a critical role in the incorporation of lipoproteins in the outer membrane after they are released by the LolA protein.</text>
</comment>
<comment type="subunit">
    <text evidence="3 13">Monomer.</text>
</comment>
<comment type="caution">
    <text evidence="14">The sequence shown here is derived from an EMBL/GenBank/DDBJ whole genome shotgun (WGS) entry which is preliminary data.</text>
</comment>
<reference evidence="14 15" key="1">
    <citation type="submission" date="2018-10" db="EMBL/GenBank/DDBJ databases">
        <title>Genomic Encyclopedia of Type Strains, Phase IV (KMG-IV): sequencing the most valuable type-strain genomes for metagenomic binning, comparative biology and taxonomic classification.</title>
        <authorList>
            <person name="Goeker M."/>
        </authorList>
    </citation>
    <scope>NUCLEOTIDE SEQUENCE [LARGE SCALE GENOMIC DNA]</scope>
    <source>
        <strain evidence="14 15">DSM 23841</strain>
    </source>
</reference>
<dbReference type="HAMAP" id="MF_00233">
    <property type="entry name" value="LolB"/>
    <property type="match status" value="1"/>
</dbReference>
<keyword evidence="8 13" id="KW-0472">Membrane</keyword>
<keyword evidence="7 13" id="KW-0653">Protein transport</keyword>
<evidence type="ECO:0000256" key="12">
    <source>
        <dbReference type="ARBA" id="ARBA00023288"/>
    </source>
</evidence>
<accession>A0A495WMG3</accession>
<dbReference type="InterPro" id="IPR029046">
    <property type="entry name" value="LolA/LolB/LppX"/>
</dbReference>
<dbReference type="EMBL" id="RBXP01000002">
    <property type="protein sequence ID" value="RKT62912.1"/>
    <property type="molecule type" value="Genomic_DNA"/>
</dbReference>
<dbReference type="Pfam" id="PF03550">
    <property type="entry name" value="LolB"/>
    <property type="match status" value="1"/>
</dbReference>
<evidence type="ECO:0000313" key="14">
    <source>
        <dbReference type="EMBL" id="RKT62912.1"/>
    </source>
</evidence>
<dbReference type="RefSeq" id="WP_170160123.1">
    <property type="nucleotide sequence ID" value="NZ_RBXP01000002.1"/>
</dbReference>
<evidence type="ECO:0000256" key="7">
    <source>
        <dbReference type="ARBA" id="ARBA00022927"/>
    </source>
</evidence>
<dbReference type="Gene3D" id="2.50.20.10">
    <property type="entry name" value="Lipoprotein localisation LolA/LolB/LppX"/>
    <property type="match status" value="1"/>
</dbReference>
<evidence type="ECO:0000256" key="11">
    <source>
        <dbReference type="ARBA" id="ARBA00023237"/>
    </source>
</evidence>
<evidence type="ECO:0000256" key="4">
    <source>
        <dbReference type="ARBA" id="ARBA00016202"/>
    </source>
</evidence>
<keyword evidence="5 13" id="KW-0813">Transport</keyword>
<dbReference type="AlphaFoldDB" id="A0A495WMG3"/>
<dbReference type="InterPro" id="IPR004565">
    <property type="entry name" value="OM_lipoprot_LolB"/>
</dbReference>
<dbReference type="SUPFAM" id="SSF89392">
    <property type="entry name" value="Prokaryotic lipoproteins and lipoprotein localization factors"/>
    <property type="match status" value="1"/>
</dbReference>
<evidence type="ECO:0000256" key="3">
    <source>
        <dbReference type="ARBA" id="ARBA00011245"/>
    </source>
</evidence>
<comment type="subcellular location">
    <subcellularLocation>
        <location evidence="1 13">Cell outer membrane</location>
        <topology evidence="1 13">Lipid-anchor</topology>
    </subcellularLocation>
</comment>
<dbReference type="Proteomes" id="UP000270626">
    <property type="component" value="Unassembled WGS sequence"/>
</dbReference>
<gene>
    <name evidence="13" type="primary">lolB</name>
    <name evidence="14" type="ORF">DFR40_0248</name>
</gene>
<evidence type="ECO:0000256" key="8">
    <source>
        <dbReference type="ARBA" id="ARBA00023136"/>
    </source>
</evidence>
<organism evidence="14 15">
    <name type="scientific">Azonexus fungiphilus</name>
    <dbReference type="NCBI Taxonomy" id="146940"/>
    <lineage>
        <taxon>Bacteria</taxon>
        <taxon>Pseudomonadati</taxon>
        <taxon>Pseudomonadota</taxon>
        <taxon>Betaproteobacteria</taxon>
        <taxon>Rhodocyclales</taxon>
        <taxon>Azonexaceae</taxon>
        <taxon>Azonexus</taxon>
    </lineage>
</organism>
<evidence type="ECO:0000313" key="15">
    <source>
        <dbReference type="Proteomes" id="UP000270626"/>
    </source>
</evidence>
<keyword evidence="15" id="KW-1185">Reference proteome</keyword>
<evidence type="ECO:0000256" key="2">
    <source>
        <dbReference type="ARBA" id="ARBA00009696"/>
    </source>
</evidence>
<sequence>MKNRLAGGLTAILLLAGCAQLPAPPPTTARDAIGDFTVDGRFALKITAIDGRAENSGGRLSWTHANGGDRVLLANPLGIGIAEIDAGPGRASLRTSDGKTWVGDDADRLLAEVTGQPLPVSRLPAWLLGRPAAGGQLGRDAQGRPAHLSEAGWQIDYAYADDNPDALPTRLTAQGERIELRLRLETWKTLP</sequence>
<keyword evidence="10 13" id="KW-0143">Chaperone</keyword>
<evidence type="ECO:0000256" key="5">
    <source>
        <dbReference type="ARBA" id="ARBA00022448"/>
    </source>
</evidence>
<evidence type="ECO:0000256" key="10">
    <source>
        <dbReference type="ARBA" id="ARBA00023186"/>
    </source>
</evidence>
<dbReference type="CDD" id="cd16326">
    <property type="entry name" value="LolB"/>
    <property type="match status" value="1"/>
</dbReference>
<evidence type="ECO:0000256" key="13">
    <source>
        <dbReference type="HAMAP-Rule" id="MF_00233"/>
    </source>
</evidence>